<gene>
    <name evidence="2" type="ORF">BET01_18475</name>
</gene>
<evidence type="ECO:0000259" key="1">
    <source>
        <dbReference type="PROSITE" id="PS51186"/>
    </source>
</evidence>
<feature type="domain" description="N-acetyltransferase" evidence="1">
    <location>
        <begin position="86"/>
        <end position="249"/>
    </location>
</feature>
<dbReference type="Proteomes" id="UP000284277">
    <property type="component" value="Unassembled WGS sequence"/>
</dbReference>
<evidence type="ECO:0000313" key="3">
    <source>
        <dbReference type="Proteomes" id="UP000284277"/>
    </source>
</evidence>
<sequence length="249" mass="28206">MTLEREIIIEGTKYKITVSDDSKALCSAYAEGRAVIGLWDRSDPGQSLSPAVYIVESIKDIDTEFLEKVVRRRHGLPFQIVKTDRLIVREFISDDSHKVPREPDGGENGAVFYHQDSLNDYIRCQYGFFEYGIWALMDHKTGMLVGKAGIIPMDLSGMEEFLPFIKEKDTPLELGYHIFSSYRKNGYAKEGCKAIVSYASERIAPKIYARILQDNLPSMKLIEALGFTLIAQTCNESGHVLCLYEWSLS</sequence>
<dbReference type="Gene3D" id="3.40.630.30">
    <property type="match status" value="1"/>
</dbReference>
<dbReference type="InterPro" id="IPR016181">
    <property type="entry name" value="Acyl_CoA_acyltransferase"/>
</dbReference>
<dbReference type="InterPro" id="IPR000182">
    <property type="entry name" value="GNAT_dom"/>
</dbReference>
<dbReference type="AlphaFoldDB" id="A0A419T3L5"/>
<accession>A0A419T3L5</accession>
<dbReference type="PROSITE" id="PS51186">
    <property type="entry name" value="GNAT"/>
    <property type="match status" value="1"/>
</dbReference>
<dbReference type="PANTHER" id="PTHR43792:SF1">
    <property type="entry name" value="N-ACETYLTRANSFERASE DOMAIN-CONTAINING PROTEIN"/>
    <property type="match status" value="1"/>
</dbReference>
<dbReference type="PANTHER" id="PTHR43792">
    <property type="entry name" value="GNAT FAMILY, PUTATIVE (AFU_ORTHOLOGUE AFUA_3G00765)-RELATED-RELATED"/>
    <property type="match status" value="1"/>
</dbReference>
<name>A0A419T3L5_9FIRM</name>
<dbReference type="Pfam" id="PF13302">
    <property type="entry name" value="Acetyltransf_3"/>
    <property type="match status" value="1"/>
</dbReference>
<dbReference type="GO" id="GO:0016747">
    <property type="term" value="F:acyltransferase activity, transferring groups other than amino-acyl groups"/>
    <property type="evidence" value="ECO:0007669"/>
    <property type="project" value="InterPro"/>
</dbReference>
<evidence type="ECO:0000313" key="2">
    <source>
        <dbReference type="EMBL" id="RKD32003.1"/>
    </source>
</evidence>
<protein>
    <recommendedName>
        <fullName evidence="1">N-acetyltransferase domain-containing protein</fullName>
    </recommendedName>
</protein>
<dbReference type="InterPro" id="IPR051531">
    <property type="entry name" value="N-acetyltransferase"/>
</dbReference>
<dbReference type="SUPFAM" id="SSF55729">
    <property type="entry name" value="Acyl-CoA N-acyltransferases (Nat)"/>
    <property type="match status" value="1"/>
</dbReference>
<dbReference type="EMBL" id="MCIA01000014">
    <property type="protein sequence ID" value="RKD32003.1"/>
    <property type="molecule type" value="Genomic_DNA"/>
</dbReference>
<reference evidence="2 3" key="1">
    <citation type="submission" date="2016-08" db="EMBL/GenBank/DDBJ databases">
        <title>A new outlook on sporulation: Clostridium algidixylanolyticum.</title>
        <authorList>
            <person name="Poppleton D.I."/>
            <person name="Gribaldo S."/>
        </authorList>
    </citation>
    <scope>NUCLEOTIDE SEQUENCE [LARGE SCALE GENOMIC DNA]</scope>
    <source>
        <strain evidence="2 3">SPL73</strain>
    </source>
</reference>
<comment type="caution">
    <text evidence="2">The sequence shown here is derived from an EMBL/GenBank/DDBJ whole genome shotgun (WGS) entry which is preliminary data.</text>
</comment>
<proteinExistence type="predicted"/>
<keyword evidence="3" id="KW-1185">Reference proteome</keyword>
<organism evidence="2 3">
    <name type="scientific">Lacrimispora algidixylanolytica</name>
    <dbReference type="NCBI Taxonomy" id="94868"/>
    <lineage>
        <taxon>Bacteria</taxon>
        <taxon>Bacillati</taxon>
        <taxon>Bacillota</taxon>
        <taxon>Clostridia</taxon>
        <taxon>Lachnospirales</taxon>
        <taxon>Lachnospiraceae</taxon>
        <taxon>Lacrimispora</taxon>
    </lineage>
</organism>